<dbReference type="CDD" id="cd04301">
    <property type="entry name" value="NAT_SF"/>
    <property type="match status" value="1"/>
</dbReference>
<comment type="subunit">
    <text evidence="4 10">Homodimer.</text>
</comment>
<dbReference type="EC" id="2.3.1.4" evidence="10"/>
<dbReference type="GO" id="GO:0006048">
    <property type="term" value="P:UDP-N-acetylglucosamine biosynthetic process"/>
    <property type="evidence" value="ECO:0007669"/>
    <property type="project" value="UniProtKB-UniRule"/>
</dbReference>
<evidence type="ECO:0000256" key="3">
    <source>
        <dbReference type="ARBA" id="ARBA00006048"/>
    </source>
</evidence>
<organism evidence="12">
    <name type="scientific">Wollemia nobilis</name>
    <dbReference type="NCBI Taxonomy" id="56998"/>
    <lineage>
        <taxon>Eukaryota</taxon>
        <taxon>Viridiplantae</taxon>
        <taxon>Streptophyta</taxon>
        <taxon>Embryophyta</taxon>
        <taxon>Tracheophyta</taxon>
        <taxon>Spermatophyta</taxon>
        <taxon>Pinopsida</taxon>
        <taxon>Pinidae</taxon>
        <taxon>Conifers II</taxon>
        <taxon>Araucariales</taxon>
        <taxon>Araucariaceae</taxon>
        <taxon>Wollemia</taxon>
    </lineage>
</organism>
<evidence type="ECO:0000256" key="7">
    <source>
        <dbReference type="ARBA" id="ARBA00023136"/>
    </source>
</evidence>
<proteinExistence type="inferred from homology"/>
<dbReference type="UniPathway" id="UPA00113">
    <property type="reaction ID" value="UER00529"/>
</dbReference>
<evidence type="ECO:0000256" key="1">
    <source>
        <dbReference type="ARBA" id="ARBA00004406"/>
    </source>
</evidence>
<comment type="subcellular location">
    <subcellularLocation>
        <location evidence="1">Endoplasmic reticulum membrane</location>
        <topology evidence="1">Peripheral membrane protein</topology>
    </subcellularLocation>
</comment>
<protein>
    <recommendedName>
        <fullName evidence="10">Glucosamine 6-phosphate N-acetyltransferase</fullName>
        <ecNumber evidence="10">2.3.1.4</ecNumber>
    </recommendedName>
</protein>
<evidence type="ECO:0000256" key="9">
    <source>
        <dbReference type="ARBA" id="ARBA00048964"/>
    </source>
</evidence>
<accession>A0A0C9S4U9</accession>
<name>A0A0C9S4U9_9CONI</name>
<feature type="domain" description="N-acetyltransferase" evidence="11">
    <location>
        <begin position="19"/>
        <end position="163"/>
    </location>
</feature>
<comment type="catalytic activity">
    <reaction evidence="9 10">
        <text>D-glucosamine 6-phosphate + acetyl-CoA = N-acetyl-D-glucosamine 6-phosphate + CoA + H(+)</text>
        <dbReference type="Rhea" id="RHEA:10292"/>
        <dbReference type="ChEBI" id="CHEBI:15378"/>
        <dbReference type="ChEBI" id="CHEBI:57287"/>
        <dbReference type="ChEBI" id="CHEBI:57288"/>
        <dbReference type="ChEBI" id="CHEBI:57513"/>
        <dbReference type="ChEBI" id="CHEBI:58725"/>
        <dbReference type="EC" id="2.3.1.4"/>
    </reaction>
</comment>
<dbReference type="Pfam" id="PF00583">
    <property type="entry name" value="Acetyltransf_1"/>
    <property type="match status" value="1"/>
</dbReference>
<evidence type="ECO:0000259" key="11">
    <source>
        <dbReference type="PROSITE" id="PS51186"/>
    </source>
</evidence>
<dbReference type="EMBL" id="GCHU01013656">
    <property type="protein sequence ID" value="JAG87042.1"/>
    <property type="molecule type" value="Transcribed_RNA"/>
</dbReference>
<dbReference type="GO" id="GO:0005789">
    <property type="term" value="C:endoplasmic reticulum membrane"/>
    <property type="evidence" value="ECO:0007669"/>
    <property type="project" value="UniProtKB-SubCell"/>
</dbReference>
<reference evidence="12" key="1">
    <citation type="submission" date="2015-02" db="EMBL/GenBank/DDBJ databases">
        <title>A transcriptome of Wollemia nobilis - a relic of Gondwana.</title>
        <authorList>
            <person name="Chia J.Y."/>
            <person name="Leong Y.S."/>
            <person name="Abdul Karim S."/>
            <person name="Wan Azmi N."/>
            <person name="Hercus R."/>
            <person name="Croft L."/>
        </authorList>
    </citation>
    <scope>NUCLEOTIDE SEQUENCE</scope>
    <source>
        <strain evidence="12">MaeBrown</strain>
        <tissue evidence="12">Leaf</tissue>
    </source>
</reference>
<dbReference type="PANTHER" id="PTHR13355:SF11">
    <property type="entry name" value="GLUCOSAMINE 6-PHOSPHATE N-ACETYLTRANSFERASE"/>
    <property type="match status" value="1"/>
</dbReference>
<dbReference type="PROSITE" id="PS51186">
    <property type="entry name" value="GNAT"/>
    <property type="match status" value="1"/>
</dbReference>
<comment type="similarity">
    <text evidence="3 10">Belongs to the acetyltransferase family. GNA1 subfamily.</text>
</comment>
<keyword evidence="6" id="KW-0256">Endoplasmic reticulum</keyword>
<evidence type="ECO:0000256" key="10">
    <source>
        <dbReference type="RuleBase" id="RU365086"/>
    </source>
</evidence>
<keyword evidence="5 10" id="KW-0808">Transferase</keyword>
<dbReference type="InterPro" id="IPR000182">
    <property type="entry name" value="GNAT_dom"/>
</dbReference>
<dbReference type="InterPro" id="IPR039143">
    <property type="entry name" value="GNPNAT1-like"/>
</dbReference>
<dbReference type="PANTHER" id="PTHR13355">
    <property type="entry name" value="GLUCOSAMINE 6-PHOSPHATE N-ACETYLTRANSFERASE"/>
    <property type="match status" value="1"/>
</dbReference>
<evidence type="ECO:0000256" key="8">
    <source>
        <dbReference type="ARBA" id="ARBA00023315"/>
    </source>
</evidence>
<keyword evidence="8 10" id="KW-0012">Acyltransferase</keyword>
<dbReference type="SUPFAM" id="SSF55729">
    <property type="entry name" value="Acyl-CoA N-acyltransferases (Nat)"/>
    <property type="match status" value="1"/>
</dbReference>
<dbReference type="GO" id="GO:0006044">
    <property type="term" value="P:N-acetylglucosamine metabolic process"/>
    <property type="evidence" value="ECO:0007669"/>
    <property type="project" value="UniProtKB-ARBA"/>
</dbReference>
<dbReference type="InterPro" id="IPR016181">
    <property type="entry name" value="Acyl_CoA_acyltransferase"/>
</dbReference>
<dbReference type="GO" id="GO:0004343">
    <property type="term" value="F:glucosamine 6-phosphate N-acetyltransferase activity"/>
    <property type="evidence" value="ECO:0007669"/>
    <property type="project" value="UniProtKB-UniRule"/>
</dbReference>
<dbReference type="Gene3D" id="3.40.630.30">
    <property type="match status" value="1"/>
</dbReference>
<dbReference type="FunFam" id="3.40.630.30:FF:000048">
    <property type="entry name" value="Glucosamine 6-phosphate N-acetyltransferase"/>
    <property type="match status" value="1"/>
</dbReference>
<evidence type="ECO:0000313" key="12">
    <source>
        <dbReference type="EMBL" id="JAG87042.1"/>
    </source>
</evidence>
<evidence type="ECO:0000256" key="4">
    <source>
        <dbReference type="ARBA" id="ARBA00011738"/>
    </source>
</evidence>
<dbReference type="AlphaFoldDB" id="A0A0C9S4U9"/>
<evidence type="ECO:0000256" key="5">
    <source>
        <dbReference type="ARBA" id="ARBA00022679"/>
    </source>
</evidence>
<keyword evidence="7" id="KW-0472">Membrane</keyword>
<sequence>METMGSAENEDASPGSQNFVLRRLEPSDYTKGFLELLRQLSVCGNVSQQEFTNRFQELQGLGDDHVISVIEDTDQNRIVATGTIFVERKFMRTCGKVGHIEDVVVDSSVRGKHLGHKILRFLKEHARVNGCYKVILDCSVENQGFYEKLGFKKNEIQMALYFE</sequence>
<evidence type="ECO:0000256" key="6">
    <source>
        <dbReference type="ARBA" id="ARBA00022824"/>
    </source>
</evidence>
<comment type="pathway">
    <text evidence="2 10">Nucleotide-sugar biosynthesis; UDP-N-acetyl-alpha-D-glucosamine biosynthesis; N-acetyl-alpha-D-glucosamine 1-phosphate from alpha-D-glucosamine 6-phosphate (route I): step 1/2.</text>
</comment>
<evidence type="ECO:0000256" key="2">
    <source>
        <dbReference type="ARBA" id="ARBA00004832"/>
    </source>
</evidence>